<dbReference type="GO" id="GO:0005886">
    <property type="term" value="C:plasma membrane"/>
    <property type="evidence" value="ECO:0007669"/>
    <property type="project" value="UniProtKB-SubCell"/>
</dbReference>
<gene>
    <name evidence="14" type="primary">secG</name>
    <name evidence="14" type="ORF">SGCZBJ_10100</name>
</gene>
<evidence type="ECO:0000256" key="3">
    <source>
        <dbReference type="ARBA" id="ARBA00017876"/>
    </source>
</evidence>
<dbReference type="Proteomes" id="UP000234479">
    <property type="component" value="Unassembled WGS sequence"/>
</dbReference>
<keyword evidence="9 12" id="KW-0811">Translocation</keyword>
<protein>
    <recommendedName>
        <fullName evidence="3 12">Protein-export membrane protein SecG</fullName>
    </recommendedName>
</protein>
<comment type="subcellular location">
    <subcellularLocation>
        <location evidence="1 12">Cell membrane</location>
        <topology evidence="1 12">Multi-pass membrane protein</topology>
    </subcellularLocation>
</comment>
<keyword evidence="6 12" id="KW-0812">Transmembrane</keyword>
<evidence type="ECO:0000256" key="7">
    <source>
        <dbReference type="ARBA" id="ARBA00022927"/>
    </source>
</evidence>
<proteinExistence type="inferred from homology"/>
<keyword evidence="5 12" id="KW-1003">Cell membrane</keyword>
<evidence type="ECO:0000256" key="6">
    <source>
        <dbReference type="ARBA" id="ARBA00022692"/>
    </source>
</evidence>
<keyword evidence="15" id="KW-1185">Reference proteome</keyword>
<dbReference type="EMBL" id="PJRS01000018">
    <property type="protein sequence ID" value="PLR26672.1"/>
    <property type="molecule type" value="Genomic_DNA"/>
</dbReference>
<evidence type="ECO:0000256" key="12">
    <source>
        <dbReference type="RuleBase" id="RU365087"/>
    </source>
</evidence>
<evidence type="ECO:0000256" key="9">
    <source>
        <dbReference type="ARBA" id="ARBA00023010"/>
    </source>
</evidence>
<feature type="transmembrane region" description="Helical" evidence="12">
    <location>
        <begin position="56"/>
        <end position="77"/>
    </location>
</feature>
<dbReference type="PRINTS" id="PR01651">
    <property type="entry name" value="SECGEXPORT"/>
</dbReference>
<name>A0A2N5DKS8_9CAUL</name>
<comment type="function">
    <text evidence="11 12">Involved in protein export. Participates in an early event of protein translocation.</text>
</comment>
<dbReference type="Pfam" id="PF03840">
    <property type="entry name" value="SecG"/>
    <property type="match status" value="1"/>
</dbReference>
<feature type="region of interest" description="Disordered" evidence="13">
    <location>
        <begin position="99"/>
        <end position="148"/>
    </location>
</feature>
<evidence type="ECO:0000313" key="15">
    <source>
        <dbReference type="Proteomes" id="UP000234479"/>
    </source>
</evidence>
<evidence type="ECO:0000256" key="4">
    <source>
        <dbReference type="ARBA" id="ARBA00022448"/>
    </source>
</evidence>
<keyword evidence="10 12" id="KW-0472">Membrane</keyword>
<accession>A0A2N5DKS8</accession>
<dbReference type="GO" id="GO:0009306">
    <property type="term" value="P:protein secretion"/>
    <property type="evidence" value="ECO:0007669"/>
    <property type="project" value="UniProtKB-UniRule"/>
</dbReference>
<dbReference type="GO" id="GO:0065002">
    <property type="term" value="P:intracellular protein transmembrane transport"/>
    <property type="evidence" value="ECO:0007669"/>
    <property type="project" value="TreeGrafter"/>
</dbReference>
<feature type="compositionally biased region" description="Low complexity" evidence="13">
    <location>
        <begin position="99"/>
        <end position="130"/>
    </location>
</feature>
<evidence type="ECO:0000256" key="1">
    <source>
        <dbReference type="ARBA" id="ARBA00004651"/>
    </source>
</evidence>
<evidence type="ECO:0000256" key="11">
    <source>
        <dbReference type="ARBA" id="ARBA00025182"/>
    </source>
</evidence>
<evidence type="ECO:0000313" key="14">
    <source>
        <dbReference type="EMBL" id="PLR26672.1"/>
    </source>
</evidence>
<dbReference type="RefSeq" id="WP_101717871.1">
    <property type="nucleotide sequence ID" value="NZ_PJRS01000018.1"/>
</dbReference>
<evidence type="ECO:0000256" key="13">
    <source>
        <dbReference type="SAM" id="MobiDB-lite"/>
    </source>
</evidence>
<evidence type="ECO:0000256" key="5">
    <source>
        <dbReference type="ARBA" id="ARBA00022475"/>
    </source>
</evidence>
<comment type="similarity">
    <text evidence="2 12">Belongs to the SecG family.</text>
</comment>
<dbReference type="AlphaFoldDB" id="A0A2N5DKS8"/>
<dbReference type="GO" id="GO:0015450">
    <property type="term" value="F:protein-transporting ATPase activity"/>
    <property type="evidence" value="ECO:0007669"/>
    <property type="project" value="UniProtKB-UniRule"/>
</dbReference>
<comment type="caution">
    <text evidence="14">The sequence shown here is derived from an EMBL/GenBank/DDBJ whole genome shotgun (WGS) entry which is preliminary data.</text>
</comment>
<dbReference type="PANTHER" id="PTHR34182">
    <property type="entry name" value="PROTEIN-EXPORT MEMBRANE PROTEIN SECG"/>
    <property type="match status" value="1"/>
</dbReference>
<dbReference type="InterPro" id="IPR004692">
    <property type="entry name" value="SecG"/>
</dbReference>
<evidence type="ECO:0000256" key="8">
    <source>
        <dbReference type="ARBA" id="ARBA00022989"/>
    </source>
</evidence>
<keyword evidence="8 12" id="KW-1133">Transmembrane helix</keyword>
<feature type="compositionally biased region" description="Pro residues" evidence="13">
    <location>
        <begin position="131"/>
        <end position="140"/>
    </location>
</feature>
<reference evidence="14 15" key="1">
    <citation type="submission" date="2017-12" db="EMBL/GenBank/DDBJ databases">
        <title>The genome sequence of Caulobacter sp. 410.</title>
        <authorList>
            <person name="Gao J."/>
            <person name="Mao X."/>
            <person name="Sun J."/>
        </authorList>
    </citation>
    <scope>NUCLEOTIDE SEQUENCE [LARGE SCALE GENOMIC DNA]</scope>
    <source>
        <strain evidence="14 15">410</strain>
    </source>
</reference>
<dbReference type="NCBIfam" id="TIGR00810">
    <property type="entry name" value="secG"/>
    <property type="match status" value="1"/>
</dbReference>
<dbReference type="GO" id="GO:0043952">
    <property type="term" value="P:protein transport by the Sec complex"/>
    <property type="evidence" value="ECO:0007669"/>
    <property type="project" value="TreeGrafter"/>
</dbReference>
<organism evidence="14 15">
    <name type="scientific">Caulobacter zeae</name>
    <dbReference type="NCBI Taxonomy" id="2055137"/>
    <lineage>
        <taxon>Bacteria</taxon>
        <taxon>Pseudomonadati</taxon>
        <taxon>Pseudomonadota</taxon>
        <taxon>Alphaproteobacteria</taxon>
        <taxon>Caulobacterales</taxon>
        <taxon>Caulobacteraceae</taxon>
        <taxon>Caulobacter</taxon>
    </lineage>
</organism>
<evidence type="ECO:0000256" key="2">
    <source>
        <dbReference type="ARBA" id="ARBA00008445"/>
    </source>
</evidence>
<evidence type="ECO:0000256" key="10">
    <source>
        <dbReference type="ARBA" id="ARBA00023136"/>
    </source>
</evidence>
<dbReference type="PANTHER" id="PTHR34182:SF1">
    <property type="entry name" value="PROTEIN-EXPORT MEMBRANE PROTEIN SECG"/>
    <property type="match status" value="1"/>
</dbReference>
<keyword evidence="4 12" id="KW-0813">Transport</keyword>
<sequence length="148" mass="14608">MLIGILLAINIIVCITLIGFVLLQRSEGGALGMGGGGAGNFMTARGAGDFMTRMTWILFSVFLVISLVLTVLTGRIGGADSVVDKLKIDSLDTKTLNAPAAPSVPAPGSAVPAPGATAPSAVPAPQLSVPAPAPAAPAPAAPAQTPAQ</sequence>
<keyword evidence="7 12" id="KW-0653">Protein transport</keyword>
<feature type="transmembrane region" description="Helical" evidence="12">
    <location>
        <begin position="5"/>
        <end position="23"/>
    </location>
</feature>